<dbReference type="WBParaSite" id="GPLIN_000921200">
    <property type="protein sequence ID" value="GPLIN_000921200"/>
    <property type="gene ID" value="GPLIN_000921200"/>
</dbReference>
<name>A0A183C8L6_GLOPA</name>
<dbReference type="InterPro" id="IPR009072">
    <property type="entry name" value="Histone-fold"/>
</dbReference>
<keyword evidence="2" id="KW-1133">Transmembrane helix</keyword>
<proteinExistence type="predicted"/>
<dbReference type="PRINTS" id="PR00620">
    <property type="entry name" value="HISTONEH2A"/>
</dbReference>
<dbReference type="SMART" id="SM00414">
    <property type="entry name" value="H2A"/>
    <property type="match status" value="1"/>
</dbReference>
<reference evidence="4" key="1">
    <citation type="submission" date="2014-05" db="EMBL/GenBank/DDBJ databases">
        <title>The genome and life-stage specific transcriptomes of Globodera pallida elucidate key aspects of plant parasitism by a cyst nematode.</title>
        <authorList>
            <person name="Cotton J.A."/>
            <person name="Lilley C.J."/>
            <person name="Jones L.M."/>
            <person name="Kikuchi T."/>
            <person name="Reid A.J."/>
            <person name="Thorpe P."/>
            <person name="Tsai I.J."/>
            <person name="Beasley H."/>
            <person name="Blok V."/>
            <person name="Cock P.J.A."/>
            <person name="Van den Akker S.E."/>
            <person name="Holroyd N."/>
            <person name="Hunt M."/>
            <person name="Mantelin S."/>
            <person name="Naghra H."/>
            <person name="Pain A."/>
            <person name="Palomares-Rius J.E."/>
            <person name="Zarowiecki M."/>
            <person name="Berriman M."/>
            <person name="Jones J.T."/>
            <person name="Urwin P.E."/>
        </authorList>
    </citation>
    <scope>NUCLEOTIDE SEQUENCE [LARGE SCALE GENOMIC DNA]</scope>
    <source>
        <strain evidence="4">Lindley</strain>
    </source>
</reference>
<dbReference type="SUPFAM" id="SSF47113">
    <property type="entry name" value="Histone-fold"/>
    <property type="match status" value="1"/>
</dbReference>
<dbReference type="PANTHER" id="PTHR23430">
    <property type="entry name" value="HISTONE H2A"/>
    <property type="match status" value="1"/>
</dbReference>
<feature type="transmembrane region" description="Helical" evidence="2">
    <location>
        <begin position="200"/>
        <end position="225"/>
    </location>
</feature>
<sequence>MSGRAKQVKAKKGGHSRSSRAEVLFPVGRLHRLLRKGKFADRVGAIAPVYLAAVLEYLVAEVLELAGKTAQDNNKKRVNPAIAGIELNTQFSRSFRDAYYVNVRNADAFLVTIIYSRASIIFISLIGAVSCFNTLLFSDKLSDASNLCQLHKLLPMDDRRNVMPVVYYCRFLRMSVFTNAVQLFLCLFALVWALNRRSNLFLLCYALLCVVLLLAALFLGALFAIDFDLALHQSVQLSLHDAFGGTEPWAICRQMPALHCLQQTHKDVVVSTDGSTSTKTPGMELNSFCEAVSEWNKFPLSACSDELASTLMERMFLFALVAEYLLLLSIGFALSAKLVASRRRRIRELKEGKLGQLEEEDVQTTPSVVESNGIGADLDLEKYGQQQNVAQTQI</sequence>
<dbReference type="AlphaFoldDB" id="A0A183C8L6"/>
<feature type="transmembrane region" description="Helical" evidence="2">
    <location>
        <begin position="171"/>
        <end position="193"/>
    </location>
</feature>
<dbReference type="Pfam" id="PF00125">
    <property type="entry name" value="Histone"/>
    <property type="match status" value="1"/>
</dbReference>
<evidence type="ECO:0000259" key="3">
    <source>
        <dbReference type="Pfam" id="PF00125"/>
    </source>
</evidence>
<dbReference type="GO" id="GO:0003677">
    <property type="term" value="F:DNA binding"/>
    <property type="evidence" value="ECO:0007669"/>
    <property type="project" value="InterPro"/>
</dbReference>
<dbReference type="GO" id="GO:0000786">
    <property type="term" value="C:nucleosome"/>
    <property type="evidence" value="ECO:0007669"/>
    <property type="project" value="InterPro"/>
</dbReference>
<evidence type="ECO:0000256" key="2">
    <source>
        <dbReference type="SAM" id="Phobius"/>
    </source>
</evidence>
<keyword evidence="2" id="KW-0812">Transmembrane</keyword>
<feature type="transmembrane region" description="Helical" evidence="2">
    <location>
        <begin position="114"/>
        <end position="137"/>
    </location>
</feature>
<dbReference type="Gene3D" id="1.10.20.10">
    <property type="entry name" value="Histone, subunit A"/>
    <property type="match status" value="1"/>
</dbReference>
<feature type="domain" description="Core Histone H2A/H2B/H3" evidence="3">
    <location>
        <begin position="9"/>
        <end position="80"/>
    </location>
</feature>
<dbReference type="GO" id="GO:0046982">
    <property type="term" value="F:protein heterodimerization activity"/>
    <property type="evidence" value="ECO:0007669"/>
    <property type="project" value="InterPro"/>
</dbReference>
<accession>A0A183C8L6</accession>
<dbReference type="GO" id="GO:0030527">
    <property type="term" value="F:structural constituent of chromatin"/>
    <property type="evidence" value="ECO:0007669"/>
    <property type="project" value="InterPro"/>
</dbReference>
<dbReference type="InterPro" id="IPR007125">
    <property type="entry name" value="H2A/H2B/H3"/>
</dbReference>
<keyword evidence="2" id="KW-0472">Membrane</keyword>
<dbReference type="CDD" id="cd00074">
    <property type="entry name" value="HFD_H2A"/>
    <property type="match status" value="1"/>
</dbReference>
<protein>
    <submittedName>
        <fullName evidence="5">Histone domain-containing protein</fullName>
    </submittedName>
</protein>
<dbReference type="Proteomes" id="UP000050741">
    <property type="component" value="Unassembled WGS sequence"/>
</dbReference>
<reference evidence="5" key="2">
    <citation type="submission" date="2016-06" db="UniProtKB">
        <authorList>
            <consortium name="WormBaseParasite"/>
        </authorList>
    </citation>
    <scope>IDENTIFICATION</scope>
</reference>
<dbReference type="InterPro" id="IPR002119">
    <property type="entry name" value="Histone_H2A"/>
</dbReference>
<keyword evidence="1" id="KW-1017">Isopeptide bond</keyword>
<evidence type="ECO:0000256" key="1">
    <source>
        <dbReference type="ARBA" id="ARBA00022499"/>
    </source>
</evidence>
<evidence type="ECO:0000313" key="4">
    <source>
        <dbReference type="Proteomes" id="UP000050741"/>
    </source>
</evidence>
<evidence type="ECO:0000313" key="5">
    <source>
        <dbReference type="WBParaSite" id="GPLIN_000921200"/>
    </source>
</evidence>
<keyword evidence="4" id="KW-1185">Reference proteome</keyword>
<organism evidence="4 5">
    <name type="scientific">Globodera pallida</name>
    <name type="common">Potato cyst nematode worm</name>
    <name type="synonym">Heterodera pallida</name>
    <dbReference type="NCBI Taxonomy" id="36090"/>
    <lineage>
        <taxon>Eukaryota</taxon>
        <taxon>Metazoa</taxon>
        <taxon>Ecdysozoa</taxon>
        <taxon>Nematoda</taxon>
        <taxon>Chromadorea</taxon>
        <taxon>Rhabditida</taxon>
        <taxon>Tylenchina</taxon>
        <taxon>Tylenchomorpha</taxon>
        <taxon>Tylenchoidea</taxon>
        <taxon>Heteroderidae</taxon>
        <taxon>Heteroderinae</taxon>
        <taxon>Globodera</taxon>
    </lineage>
</organism>
<feature type="transmembrane region" description="Helical" evidence="2">
    <location>
        <begin position="315"/>
        <end position="340"/>
    </location>
</feature>